<evidence type="ECO:0000256" key="5">
    <source>
        <dbReference type="ARBA" id="ARBA00022737"/>
    </source>
</evidence>
<dbReference type="PRINTS" id="PR01488">
    <property type="entry name" value="RTXTOXINA"/>
</dbReference>
<evidence type="ECO:0000313" key="9">
    <source>
        <dbReference type="EMBL" id="BAY86677.1"/>
    </source>
</evidence>
<organism evidence="9 10">
    <name type="scientific">Calothrix parasitica NIES-267</name>
    <dbReference type="NCBI Taxonomy" id="1973488"/>
    <lineage>
        <taxon>Bacteria</taxon>
        <taxon>Bacillati</taxon>
        <taxon>Cyanobacteriota</taxon>
        <taxon>Cyanophyceae</taxon>
        <taxon>Nostocales</taxon>
        <taxon>Calotrichaceae</taxon>
        <taxon>Calothrix</taxon>
    </lineage>
</organism>
<keyword evidence="4" id="KW-0800">Toxin</keyword>
<dbReference type="InterPro" id="IPR018511">
    <property type="entry name" value="Hemolysin-typ_Ca-bd_CS"/>
</dbReference>
<dbReference type="PANTHER" id="PTHR38340:SF1">
    <property type="entry name" value="S-LAYER PROTEIN"/>
    <property type="match status" value="1"/>
</dbReference>
<dbReference type="InterPro" id="IPR011050">
    <property type="entry name" value="Pectin_lyase_fold/virulence"/>
</dbReference>
<dbReference type="InterPro" id="IPR003995">
    <property type="entry name" value="RTX_toxin_determinant-A"/>
</dbReference>
<dbReference type="EMBL" id="AP018227">
    <property type="protein sequence ID" value="BAY86677.1"/>
    <property type="molecule type" value="Genomic_DNA"/>
</dbReference>
<dbReference type="GO" id="GO:0090729">
    <property type="term" value="F:toxin activity"/>
    <property type="evidence" value="ECO:0007669"/>
    <property type="project" value="UniProtKB-KW"/>
</dbReference>
<dbReference type="GO" id="GO:0005576">
    <property type="term" value="C:extracellular region"/>
    <property type="evidence" value="ECO:0007669"/>
    <property type="project" value="UniProtKB-SubCell"/>
</dbReference>
<gene>
    <name evidence="9" type="ORF">NIES267_61880</name>
</gene>
<keyword evidence="7" id="KW-0472">Membrane</keyword>
<accession>A0A1Z4LZP9</accession>
<keyword evidence="6" id="KW-0843">Virulence</keyword>
<dbReference type="Gene3D" id="2.160.20.10">
    <property type="entry name" value="Single-stranded right-handed beta-helix, Pectin lyase-like"/>
    <property type="match status" value="1"/>
</dbReference>
<evidence type="ECO:0000256" key="1">
    <source>
        <dbReference type="ARBA" id="ARBA00004370"/>
    </source>
</evidence>
<dbReference type="PRINTS" id="PR00313">
    <property type="entry name" value="CABNDNGRPT"/>
</dbReference>
<dbReference type="GO" id="GO:0005509">
    <property type="term" value="F:calcium ion binding"/>
    <property type="evidence" value="ECO:0007669"/>
    <property type="project" value="InterPro"/>
</dbReference>
<dbReference type="PROSITE" id="PS00330">
    <property type="entry name" value="HEMOLYSIN_CALCIUM"/>
    <property type="match status" value="3"/>
</dbReference>
<feature type="compositionally biased region" description="Basic and acidic residues" evidence="8">
    <location>
        <begin position="538"/>
        <end position="549"/>
    </location>
</feature>
<proteinExistence type="predicted"/>
<dbReference type="SUPFAM" id="SSF51120">
    <property type="entry name" value="beta-Roll"/>
    <property type="match status" value="2"/>
</dbReference>
<evidence type="ECO:0000256" key="4">
    <source>
        <dbReference type="ARBA" id="ARBA00022656"/>
    </source>
</evidence>
<comment type="subcellular location">
    <subcellularLocation>
        <location evidence="1">Membrane</location>
    </subcellularLocation>
    <subcellularLocation>
        <location evidence="2">Secreted</location>
    </subcellularLocation>
</comment>
<dbReference type="SUPFAM" id="SSF51126">
    <property type="entry name" value="Pectin lyase-like"/>
    <property type="match status" value="1"/>
</dbReference>
<evidence type="ECO:0000256" key="6">
    <source>
        <dbReference type="ARBA" id="ARBA00023026"/>
    </source>
</evidence>
<evidence type="ECO:0000313" key="10">
    <source>
        <dbReference type="Proteomes" id="UP000218418"/>
    </source>
</evidence>
<keyword evidence="5" id="KW-0677">Repeat</keyword>
<dbReference type="InterPro" id="IPR050557">
    <property type="entry name" value="RTX_toxin/Mannuronan_C5-epim"/>
</dbReference>
<evidence type="ECO:0000256" key="2">
    <source>
        <dbReference type="ARBA" id="ARBA00004613"/>
    </source>
</evidence>
<dbReference type="Pfam" id="PF00353">
    <property type="entry name" value="HemolysinCabind"/>
    <property type="match status" value="4"/>
</dbReference>
<evidence type="ECO:0000256" key="3">
    <source>
        <dbReference type="ARBA" id="ARBA00022525"/>
    </source>
</evidence>
<feature type="region of interest" description="Disordered" evidence="8">
    <location>
        <begin position="536"/>
        <end position="583"/>
    </location>
</feature>
<dbReference type="InterPro" id="IPR001343">
    <property type="entry name" value="Hemolysn_Ca-bd"/>
</dbReference>
<dbReference type="GO" id="GO:0016020">
    <property type="term" value="C:membrane"/>
    <property type="evidence" value="ECO:0007669"/>
    <property type="project" value="UniProtKB-SubCell"/>
</dbReference>
<dbReference type="Gene3D" id="2.150.10.10">
    <property type="entry name" value="Serralysin-like metalloprotease, C-terminal"/>
    <property type="match status" value="3"/>
</dbReference>
<keyword evidence="3" id="KW-0964">Secreted</keyword>
<dbReference type="PANTHER" id="PTHR38340">
    <property type="entry name" value="S-LAYER PROTEIN"/>
    <property type="match status" value="1"/>
</dbReference>
<name>A0A1Z4LZP9_9CYAN</name>
<dbReference type="Proteomes" id="UP000218418">
    <property type="component" value="Chromosome"/>
</dbReference>
<dbReference type="OrthoDB" id="479561at2"/>
<sequence>MAIFRVKASATGINDGSSWDNAFTSLKSALAIAVSGDEIWVAQGVYKPEANREDSFELPDGVTVYGGFAGDETNLEQRDIEKYVTYLSGDIGKERDNKDNNYTVVKLNNGTATLDGLIIQDGNSNNNGGGVYNDGNLTLKNVVVTFNLAADSGAGIFNSGTLTITDSTVADNFAIGNNSTSGGGGLINTSKSTATITNSIFSGNGANRGSAVRNDANLLLDNSTLIYNTAYGKGGGIANFGNADISNSIIAGNTNGDDFINSFESFTGTNISGGNNIIGNGEGISGFTDGNNGDKVGKKYNRIAVVLNEAFDNDSQFRKSTKFFSDGSDDYFGIYKQNATNIKSYTGFTNKFLTGQDLDGEGASLPITLTWSNLDIKWLTDLQFSADFASFFDSPGDIDDDDFIKVSYSIDDGQQQNLLWFSGSNFSNGSFNGVFSQDTNFDGVGDGQILSDEAQNFSTEIIGTGSKLDLTLEINLDSTKEDFAVDNFLITGITAPIEGTESKDSLRGTESHDQINGFGGNDYLKGKVGDDIIDGGADNDRLYGDDGKDTLTGGTGNDYLDGGSEEDSLEGGEGRDRLYGGDADDTLIGGGGNDYLNGGFGIDSLEGGEGNDRLYGGDLNDILIGGSGEDYISGGSGNDAITGVDIASSGVGEIDRLSGGDGEDTFILGNESRCFYDDGNNRNKGRSDYAFISDFDVNDDDIQLFAGEDYYLDVSRGSSNIYIDNDGVEGFSRNDELIGVIKGVVLTEGNIDGSVEGFNFV</sequence>
<keyword evidence="10" id="KW-1185">Reference proteome</keyword>
<dbReference type="InterPro" id="IPR012334">
    <property type="entry name" value="Pectin_lyas_fold"/>
</dbReference>
<dbReference type="AlphaFoldDB" id="A0A1Z4LZP9"/>
<evidence type="ECO:0000256" key="8">
    <source>
        <dbReference type="SAM" id="MobiDB-lite"/>
    </source>
</evidence>
<reference evidence="9 10" key="1">
    <citation type="submission" date="2017-06" db="EMBL/GenBank/DDBJ databases">
        <title>Genome sequencing of cyanobaciteial culture collection at National Institute for Environmental Studies (NIES).</title>
        <authorList>
            <person name="Hirose Y."/>
            <person name="Shimura Y."/>
            <person name="Fujisawa T."/>
            <person name="Nakamura Y."/>
            <person name="Kawachi M."/>
        </authorList>
    </citation>
    <scope>NUCLEOTIDE SEQUENCE [LARGE SCALE GENOMIC DNA]</scope>
    <source>
        <strain evidence="9 10">NIES-267</strain>
    </source>
</reference>
<dbReference type="InterPro" id="IPR011049">
    <property type="entry name" value="Serralysin-like_metalloprot_C"/>
</dbReference>
<evidence type="ECO:0000256" key="7">
    <source>
        <dbReference type="ARBA" id="ARBA00023136"/>
    </source>
</evidence>
<protein>
    <submittedName>
        <fullName evidence="9">Protein with type I secretion target domain and SCP-like extracellular domain</fullName>
    </submittedName>
</protein>